<comment type="subcellular location">
    <subcellularLocation>
        <location evidence="1 9">Cell membrane</location>
        <topology evidence="1 9">Multi-pass membrane protein</topology>
    </subcellularLocation>
</comment>
<evidence type="ECO:0000259" key="10">
    <source>
        <dbReference type="PROSITE" id="PS50928"/>
    </source>
</evidence>
<gene>
    <name evidence="11" type="ORF">HBA54_20320</name>
</gene>
<dbReference type="Proteomes" id="UP000761264">
    <property type="component" value="Unassembled WGS sequence"/>
</dbReference>
<evidence type="ECO:0000256" key="7">
    <source>
        <dbReference type="ARBA" id="ARBA00022989"/>
    </source>
</evidence>
<dbReference type="GO" id="GO:0015031">
    <property type="term" value="P:protein transport"/>
    <property type="evidence" value="ECO:0007669"/>
    <property type="project" value="UniProtKB-KW"/>
</dbReference>
<organism evidence="11 12">
    <name type="scientific">Pelagibius litoralis</name>
    <dbReference type="NCBI Taxonomy" id="374515"/>
    <lineage>
        <taxon>Bacteria</taxon>
        <taxon>Pseudomonadati</taxon>
        <taxon>Pseudomonadota</taxon>
        <taxon>Alphaproteobacteria</taxon>
        <taxon>Rhodospirillales</taxon>
        <taxon>Rhodovibrionaceae</taxon>
        <taxon>Pelagibius</taxon>
    </lineage>
</organism>
<dbReference type="InterPro" id="IPR000515">
    <property type="entry name" value="MetI-like"/>
</dbReference>
<evidence type="ECO:0000256" key="3">
    <source>
        <dbReference type="ARBA" id="ARBA00022475"/>
    </source>
</evidence>
<feature type="transmembrane region" description="Helical" evidence="9">
    <location>
        <begin position="157"/>
        <end position="175"/>
    </location>
</feature>
<dbReference type="Pfam" id="PF00528">
    <property type="entry name" value="BPD_transp_1"/>
    <property type="match status" value="1"/>
</dbReference>
<evidence type="ECO:0000256" key="4">
    <source>
        <dbReference type="ARBA" id="ARBA00022692"/>
    </source>
</evidence>
<dbReference type="RefSeq" id="WP_167228075.1">
    <property type="nucleotide sequence ID" value="NZ_JAAQPH010000017.1"/>
</dbReference>
<dbReference type="InterPro" id="IPR035906">
    <property type="entry name" value="MetI-like_sf"/>
</dbReference>
<dbReference type="SUPFAM" id="SSF161098">
    <property type="entry name" value="MetI-like"/>
    <property type="match status" value="1"/>
</dbReference>
<dbReference type="PANTHER" id="PTHR43386:SF1">
    <property type="entry name" value="D,D-DIPEPTIDE TRANSPORT SYSTEM PERMEASE PROTEIN DDPC-RELATED"/>
    <property type="match status" value="1"/>
</dbReference>
<feature type="transmembrane region" description="Helical" evidence="9">
    <location>
        <begin position="215"/>
        <end position="240"/>
    </location>
</feature>
<keyword evidence="6" id="KW-0653">Protein transport</keyword>
<dbReference type="InterPro" id="IPR050366">
    <property type="entry name" value="BP-dependent_transpt_permease"/>
</dbReference>
<dbReference type="GO" id="GO:0015833">
    <property type="term" value="P:peptide transport"/>
    <property type="evidence" value="ECO:0007669"/>
    <property type="project" value="UniProtKB-KW"/>
</dbReference>
<evidence type="ECO:0000256" key="1">
    <source>
        <dbReference type="ARBA" id="ARBA00004651"/>
    </source>
</evidence>
<dbReference type="CDD" id="cd06261">
    <property type="entry name" value="TM_PBP2"/>
    <property type="match status" value="1"/>
</dbReference>
<evidence type="ECO:0000256" key="2">
    <source>
        <dbReference type="ARBA" id="ARBA00022448"/>
    </source>
</evidence>
<accession>A0A967KEV8</accession>
<feature type="transmembrane region" description="Helical" evidence="9">
    <location>
        <begin position="29"/>
        <end position="50"/>
    </location>
</feature>
<dbReference type="Pfam" id="PF12911">
    <property type="entry name" value="OppC_N"/>
    <property type="match status" value="1"/>
</dbReference>
<keyword evidence="2 9" id="KW-0813">Transport</keyword>
<reference evidence="11" key="1">
    <citation type="submission" date="2020-03" db="EMBL/GenBank/DDBJ databases">
        <title>Genome of Pelagibius litoralis DSM 21314T.</title>
        <authorList>
            <person name="Wang G."/>
        </authorList>
    </citation>
    <scope>NUCLEOTIDE SEQUENCE</scope>
    <source>
        <strain evidence="11">DSM 21314</strain>
    </source>
</reference>
<keyword evidence="7 9" id="KW-1133">Transmembrane helix</keyword>
<dbReference type="Gene3D" id="1.10.3720.10">
    <property type="entry name" value="MetI-like"/>
    <property type="match status" value="1"/>
</dbReference>
<evidence type="ECO:0000313" key="11">
    <source>
        <dbReference type="EMBL" id="NIA70950.1"/>
    </source>
</evidence>
<evidence type="ECO:0000256" key="8">
    <source>
        <dbReference type="ARBA" id="ARBA00023136"/>
    </source>
</evidence>
<proteinExistence type="inferred from homology"/>
<feature type="transmembrane region" description="Helical" evidence="9">
    <location>
        <begin position="92"/>
        <end position="118"/>
    </location>
</feature>
<protein>
    <submittedName>
        <fullName evidence="11">ABC transporter permease</fullName>
    </submittedName>
</protein>
<evidence type="ECO:0000313" key="12">
    <source>
        <dbReference type="Proteomes" id="UP000761264"/>
    </source>
</evidence>
<evidence type="ECO:0000256" key="6">
    <source>
        <dbReference type="ARBA" id="ARBA00022927"/>
    </source>
</evidence>
<keyword evidence="8 9" id="KW-0472">Membrane</keyword>
<feature type="domain" description="ABC transmembrane type-1" evidence="10">
    <location>
        <begin position="94"/>
        <end position="283"/>
    </location>
</feature>
<dbReference type="AlphaFoldDB" id="A0A967KEV8"/>
<keyword evidence="4 9" id="KW-0812">Transmembrane</keyword>
<comment type="caution">
    <text evidence="11">The sequence shown here is derived from an EMBL/GenBank/DDBJ whole genome shotgun (WGS) entry which is preliminary data.</text>
</comment>
<keyword evidence="12" id="KW-1185">Reference proteome</keyword>
<evidence type="ECO:0000256" key="5">
    <source>
        <dbReference type="ARBA" id="ARBA00022856"/>
    </source>
</evidence>
<dbReference type="PROSITE" id="PS50928">
    <property type="entry name" value="ABC_TM1"/>
    <property type="match status" value="1"/>
</dbReference>
<dbReference type="PANTHER" id="PTHR43386">
    <property type="entry name" value="OLIGOPEPTIDE TRANSPORT SYSTEM PERMEASE PROTEIN APPC"/>
    <property type="match status" value="1"/>
</dbReference>
<dbReference type="GO" id="GO:0055085">
    <property type="term" value="P:transmembrane transport"/>
    <property type="evidence" value="ECO:0007669"/>
    <property type="project" value="InterPro"/>
</dbReference>
<dbReference type="InterPro" id="IPR025966">
    <property type="entry name" value="OppC_N"/>
</dbReference>
<feature type="transmembrane region" description="Helical" evidence="9">
    <location>
        <begin position="260"/>
        <end position="281"/>
    </location>
</feature>
<feature type="transmembrane region" description="Helical" evidence="9">
    <location>
        <begin position="130"/>
        <end position="151"/>
    </location>
</feature>
<evidence type="ECO:0000256" key="9">
    <source>
        <dbReference type="RuleBase" id="RU363032"/>
    </source>
</evidence>
<keyword evidence="5" id="KW-0571">Peptide transport</keyword>
<comment type="similarity">
    <text evidence="9">Belongs to the binding-protein-dependent transport system permease family.</text>
</comment>
<dbReference type="EMBL" id="JAAQPH010000017">
    <property type="protein sequence ID" value="NIA70950.1"/>
    <property type="molecule type" value="Genomic_DNA"/>
</dbReference>
<keyword evidence="3" id="KW-1003">Cell membrane</keyword>
<dbReference type="GO" id="GO:0005886">
    <property type="term" value="C:plasma membrane"/>
    <property type="evidence" value="ECO:0007669"/>
    <property type="project" value="UniProtKB-SubCell"/>
</dbReference>
<name>A0A967KEV8_9PROT</name>
<sequence length="296" mass="31688">MAALDTELELVGEDSRHALVRRALQHKGFLFGAAVIAVICAMALLAPLLAPFDYTQQNLGNRLAYPVWAGGSWDHPLGTDHLGRDYLSRLLFGAQISVIVGFSAAVIGCVIGVSLGVLGGFFGGRVDHAVSFLLSCQLAMPTLLLGMAMVFLIGPSVTVVICVIGVLHWNLFLVVTRAATQRVRQLEFVTASKALGADKFSIIWRDVLPNLTSHILVIFTYEVGKAILAEAALSFLGVGIPAPTPSWGLMIAEGKDAMFFQPWLVAIPGFALFLLVIAINLMGDGLRDVTAPEARH</sequence>